<gene>
    <name evidence="1" type="ORF">OBBRIDRAFT_838053</name>
</gene>
<dbReference type="Proteomes" id="UP000250043">
    <property type="component" value="Unassembled WGS sequence"/>
</dbReference>
<accession>A0A8E2ANN1</accession>
<dbReference type="InterPro" id="IPR027796">
    <property type="entry name" value="OTT_1508_deam-like"/>
</dbReference>
<sequence>MDVNEFDRQSTVINHLSLLDHLSANLRYDHEPSHRRTRGVLDWLALIFSGNDPSNVAATCLQVDPGEITLHIAVKDGVPTSRDREIAQLFLSALRHAFVLPDSEDASRHALFIRFLLRVLPRRIQYDIDQIISFPRPSSQPDLFGYLSGLLSLWEQRKGKEMSLPCLEYSEQEYGDREHGTAVLKTCLEILLKNPPRIEDLPESDDDDDREVNALRAICQIADVVARSDFCKAMLPAPTYRKLGRRLRRLVLWNNGSYNFGMYALKTFRRALGDAALSRFLRGEPGGVIIRWAGDTLQMPRLHGRMIRYTFPPTACLQSVLNSTSVPKNLDKHHLLQCVSQAWNIKAGDAVVPLLHCEVQLLIHLAQNDIKVQDGCMGTSKGVCWACWRYMQRCLSPTDLAGWSFTESTEKVLRNWLTPSTLEGLAVAEEIKQKLVGRLQEISAKRELELVRRRVAERPQEGSRLVCRRSR</sequence>
<dbReference type="EMBL" id="KV722520">
    <property type="protein sequence ID" value="OCH86599.1"/>
    <property type="molecule type" value="Genomic_DNA"/>
</dbReference>
<name>A0A8E2ANN1_9APHY</name>
<dbReference type="OrthoDB" id="2867883at2759"/>
<proteinExistence type="predicted"/>
<dbReference type="Pfam" id="PF14441">
    <property type="entry name" value="OTT_1508_deam"/>
    <property type="match status" value="1"/>
</dbReference>
<keyword evidence="2" id="KW-1185">Reference proteome</keyword>
<protein>
    <submittedName>
        <fullName evidence="1">Uncharacterized protein</fullName>
    </submittedName>
</protein>
<evidence type="ECO:0000313" key="2">
    <source>
        <dbReference type="Proteomes" id="UP000250043"/>
    </source>
</evidence>
<evidence type="ECO:0000313" key="1">
    <source>
        <dbReference type="EMBL" id="OCH86599.1"/>
    </source>
</evidence>
<organism evidence="1 2">
    <name type="scientific">Obba rivulosa</name>
    <dbReference type="NCBI Taxonomy" id="1052685"/>
    <lineage>
        <taxon>Eukaryota</taxon>
        <taxon>Fungi</taxon>
        <taxon>Dikarya</taxon>
        <taxon>Basidiomycota</taxon>
        <taxon>Agaricomycotina</taxon>
        <taxon>Agaricomycetes</taxon>
        <taxon>Polyporales</taxon>
        <taxon>Gelatoporiaceae</taxon>
        <taxon>Obba</taxon>
    </lineage>
</organism>
<reference evidence="1 2" key="1">
    <citation type="submission" date="2016-07" db="EMBL/GenBank/DDBJ databases">
        <title>Draft genome of the white-rot fungus Obba rivulosa 3A-2.</title>
        <authorList>
            <consortium name="DOE Joint Genome Institute"/>
            <person name="Miettinen O."/>
            <person name="Riley R."/>
            <person name="Acob R."/>
            <person name="Barry K."/>
            <person name="Cullen D."/>
            <person name="De Vries R."/>
            <person name="Hainaut M."/>
            <person name="Hatakka A."/>
            <person name="Henrissat B."/>
            <person name="Hilden K."/>
            <person name="Kuo R."/>
            <person name="Labutti K."/>
            <person name="Lipzen A."/>
            <person name="Makela M.R."/>
            <person name="Sandor L."/>
            <person name="Spatafora J.W."/>
            <person name="Grigoriev I.V."/>
            <person name="Hibbett D.S."/>
        </authorList>
    </citation>
    <scope>NUCLEOTIDE SEQUENCE [LARGE SCALE GENOMIC DNA]</scope>
    <source>
        <strain evidence="1 2">3A-2</strain>
    </source>
</reference>
<dbReference type="AlphaFoldDB" id="A0A8E2ANN1"/>